<evidence type="ECO:0000259" key="2">
    <source>
        <dbReference type="Pfam" id="PF07833"/>
    </source>
</evidence>
<dbReference type="Proteomes" id="UP000679779">
    <property type="component" value="Unassembled WGS sequence"/>
</dbReference>
<dbReference type="Gene3D" id="3.30.457.10">
    <property type="entry name" value="Copper amine oxidase-like, N-terminal domain"/>
    <property type="match status" value="1"/>
</dbReference>
<dbReference type="PROSITE" id="PS51257">
    <property type="entry name" value="PROKAR_LIPOPROTEIN"/>
    <property type="match status" value="1"/>
</dbReference>
<keyword evidence="4" id="KW-1185">Reference proteome</keyword>
<accession>A0A920CCB3</accession>
<reference evidence="3" key="1">
    <citation type="submission" date="2021-03" db="EMBL/GenBank/DDBJ databases">
        <title>Antimicrobial resistance genes in bacteria isolated from Japanese honey, and their potential for conferring macrolide and lincosamide resistance in the American foulbrood pathogen Paenibacillus larvae.</title>
        <authorList>
            <person name="Okamoto M."/>
            <person name="Kumagai M."/>
            <person name="Kanamori H."/>
            <person name="Takamatsu D."/>
        </authorList>
    </citation>
    <scope>NUCLEOTIDE SEQUENCE</scope>
    <source>
        <strain evidence="3">J2TS6</strain>
    </source>
</reference>
<dbReference type="EMBL" id="BORQ01000004">
    <property type="protein sequence ID" value="GIO32683.1"/>
    <property type="molecule type" value="Genomic_DNA"/>
</dbReference>
<evidence type="ECO:0000313" key="4">
    <source>
        <dbReference type="Proteomes" id="UP000679779"/>
    </source>
</evidence>
<dbReference type="InterPro" id="IPR036582">
    <property type="entry name" value="Mao_N_sf"/>
</dbReference>
<gene>
    <name evidence="3" type="ORF">J2TS6_38240</name>
</gene>
<evidence type="ECO:0000256" key="1">
    <source>
        <dbReference type="SAM" id="SignalP"/>
    </source>
</evidence>
<proteinExistence type="predicted"/>
<protein>
    <recommendedName>
        <fullName evidence="2">Copper amine oxidase-like N-terminal domain-containing protein</fullName>
    </recommendedName>
</protein>
<dbReference type="AlphaFoldDB" id="A0A920CCB3"/>
<dbReference type="Pfam" id="PF07833">
    <property type="entry name" value="Cu_amine_oxidN1"/>
    <property type="match status" value="1"/>
</dbReference>
<feature type="domain" description="Copper amine oxidase-like N-terminal" evidence="2">
    <location>
        <begin position="73"/>
        <end position="171"/>
    </location>
</feature>
<dbReference type="SUPFAM" id="SSF55383">
    <property type="entry name" value="Copper amine oxidase, domain N"/>
    <property type="match status" value="1"/>
</dbReference>
<keyword evidence="1" id="KW-0732">Signal</keyword>
<name>A0A920CCB3_9BACL</name>
<feature type="chain" id="PRO_5038668797" description="Copper amine oxidase-like N-terminal domain-containing protein" evidence="1">
    <location>
        <begin position="28"/>
        <end position="301"/>
    </location>
</feature>
<sequence>MVVLKRLVLSMLLSSVLWSACSAYASAEGAVPRANVAGISIYPYEKGVDAEFYIRYGDSGQESIGKDFVGLFINGSIIKNANVVTENNRTLLPVRIVAEHLGAQIKWDSKAQKVTIADGGQTVELFMHSTHAKVNGKKVEMTVAPKIIHRSTYVPARFVAEALRAKVDYFNGKDLSQPHMVPRLPHVMISRYPSNAKILSKEAAIDKAKKEFVTAYESKFGPLVPLAANEKPGREDDKAILRDVITHLKVESENDRYYVIPVMYDFWVDKYTGDVYTFYNGLTMSINKFDPYAENALSFPG</sequence>
<dbReference type="InterPro" id="IPR012854">
    <property type="entry name" value="Cu_amine_oxidase-like_N"/>
</dbReference>
<comment type="caution">
    <text evidence="3">The sequence shown here is derived from an EMBL/GenBank/DDBJ whole genome shotgun (WGS) entry which is preliminary data.</text>
</comment>
<organism evidence="3 4">
    <name type="scientific">Paenibacillus albilobatus</name>
    <dbReference type="NCBI Taxonomy" id="2716884"/>
    <lineage>
        <taxon>Bacteria</taxon>
        <taxon>Bacillati</taxon>
        <taxon>Bacillota</taxon>
        <taxon>Bacilli</taxon>
        <taxon>Bacillales</taxon>
        <taxon>Paenibacillaceae</taxon>
        <taxon>Paenibacillus</taxon>
    </lineage>
</organism>
<feature type="signal peptide" evidence="1">
    <location>
        <begin position="1"/>
        <end position="27"/>
    </location>
</feature>
<evidence type="ECO:0000313" key="3">
    <source>
        <dbReference type="EMBL" id="GIO32683.1"/>
    </source>
</evidence>